<evidence type="ECO:0000313" key="1">
    <source>
        <dbReference type="EMBL" id="KZP16722.1"/>
    </source>
</evidence>
<keyword evidence="2" id="KW-1185">Reference proteome</keyword>
<organism evidence="1 2">
    <name type="scientific">Athelia psychrophila</name>
    <dbReference type="NCBI Taxonomy" id="1759441"/>
    <lineage>
        <taxon>Eukaryota</taxon>
        <taxon>Fungi</taxon>
        <taxon>Dikarya</taxon>
        <taxon>Basidiomycota</taxon>
        <taxon>Agaricomycotina</taxon>
        <taxon>Agaricomycetes</taxon>
        <taxon>Agaricomycetidae</taxon>
        <taxon>Atheliales</taxon>
        <taxon>Atheliaceae</taxon>
        <taxon>Athelia</taxon>
    </lineage>
</organism>
<reference evidence="1 2" key="1">
    <citation type="journal article" date="2016" name="Mol. Biol. Evol.">
        <title>Comparative Genomics of Early-Diverging Mushroom-Forming Fungi Provides Insights into the Origins of Lignocellulose Decay Capabilities.</title>
        <authorList>
            <person name="Nagy L.G."/>
            <person name="Riley R."/>
            <person name="Tritt A."/>
            <person name="Adam C."/>
            <person name="Daum C."/>
            <person name="Floudas D."/>
            <person name="Sun H."/>
            <person name="Yadav J.S."/>
            <person name="Pangilinan J."/>
            <person name="Larsson K.H."/>
            <person name="Matsuura K."/>
            <person name="Barry K."/>
            <person name="Labutti K."/>
            <person name="Kuo R."/>
            <person name="Ohm R.A."/>
            <person name="Bhattacharya S.S."/>
            <person name="Shirouzu T."/>
            <person name="Yoshinaga Y."/>
            <person name="Martin F.M."/>
            <person name="Grigoriev I.V."/>
            <person name="Hibbett D.S."/>
        </authorList>
    </citation>
    <scope>NUCLEOTIDE SEQUENCE [LARGE SCALE GENOMIC DNA]</scope>
    <source>
        <strain evidence="1 2">CBS 109695</strain>
    </source>
</reference>
<dbReference type="EMBL" id="KV417590">
    <property type="protein sequence ID" value="KZP16722.1"/>
    <property type="molecule type" value="Genomic_DNA"/>
</dbReference>
<protein>
    <submittedName>
        <fullName evidence="1">Uncharacterized protein</fullName>
    </submittedName>
</protein>
<dbReference type="Proteomes" id="UP000076532">
    <property type="component" value="Unassembled WGS sequence"/>
</dbReference>
<proteinExistence type="predicted"/>
<evidence type="ECO:0000313" key="2">
    <source>
        <dbReference type="Proteomes" id="UP000076532"/>
    </source>
</evidence>
<dbReference type="AlphaFoldDB" id="A0A166FEL1"/>
<sequence>MSNRTSSPRYRQISGFRVTRCQPLSRRCPQMSRCLLPYLPPNCALWHLESLSFFNITARWLVVTGLVRVPCRLFVGFWQCIGTPCRMIACAVTPCGINA</sequence>
<name>A0A166FEL1_9AGAM</name>
<gene>
    <name evidence="1" type="ORF">FIBSPDRAFT_55131</name>
</gene>
<accession>A0A166FEL1</accession>